<comment type="caution">
    <text evidence="2">The sequence shown here is derived from an EMBL/GenBank/DDBJ whole genome shotgun (WGS) entry which is preliminary data.</text>
</comment>
<proteinExistence type="predicted"/>
<feature type="signal peptide" evidence="1">
    <location>
        <begin position="1"/>
        <end position="26"/>
    </location>
</feature>
<dbReference type="InterPro" id="IPR055317">
    <property type="entry name" value="CLE14-like"/>
</dbReference>
<dbReference type="PANTHER" id="PTHR35472">
    <property type="match status" value="1"/>
</dbReference>
<evidence type="ECO:0000313" key="3">
    <source>
        <dbReference type="Proteomes" id="UP001558713"/>
    </source>
</evidence>
<dbReference type="AlphaFoldDB" id="A0ABD1BEU5"/>
<keyword evidence="3" id="KW-1185">Reference proteome</keyword>
<dbReference type="PANTHER" id="PTHR35472:SF4">
    <property type="entry name" value="DUF19 DOMAIN-CONTAINING PROTEIN"/>
    <property type="match status" value="1"/>
</dbReference>
<accession>A0ABD1BEU5</accession>
<feature type="chain" id="PRO_5044817611" evidence="1">
    <location>
        <begin position="27"/>
        <end position="80"/>
    </location>
</feature>
<reference evidence="2 3" key="1">
    <citation type="submission" date="2024-04" db="EMBL/GenBank/DDBJ databases">
        <title>Genome assembly C_amara_ONT_v2.</title>
        <authorList>
            <person name="Yant L."/>
            <person name="Moore C."/>
            <person name="Slenker M."/>
        </authorList>
    </citation>
    <scope>NUCLEOTIDE SEQUENCE [LARGE SCALE GENOMIC DNA]</scope>
    <source>
        <tissue evidence="2">Leaf</tissue>
    </source>
</reference>
<evidence type="ECO:0000313" key="2">
    <source>
        <dbReference type="EMBL" id="KAL1214539.1"/>
    </source>
</evidence>
<sequence length="80" mass="9239">MRFWSQRLSFLIVMIFLFSGIHFSSGGRKLPSTTAMEEFRRLSFDGERMLLDVNAGEKYDRIYGVSAREVPEGPNPLHNK</sequence>
<organism evidence="2 3">
    <name type="scientific">Cardamine amara subsp. amara</name>
    <dbReference type="NCBI Taxonomy" id="228776"/>
    <lineage>
        <taxon>Eukaryota</taxon>
        <taxon>Viridiplantae</taxon>
        <taxon>Streptophyta</taxon>
        <taxon>Embryophyta</taxon>
        <taxon>Tracheophyta</taxon>
        <taxon>Spermatophyta</taxon>
        <taxon>Magnoliopsida</taxon>
        <taxon>eudicotyledons</taxon>
        <taxon>Gunneridae</taxon>
        <taxon>Pentapetalae</taxon>
        <taxon>rosids</taxon>
        <taxon>malvids</taxon>
        <taxon>Brassicales</taxon>
        <taxon>Brassicaceae</taxon>
        <taxon>Cardamineae</taxon>
        <taxon>Cardamine</taxon>
    </lineage>
</organism>
<name>A0ABD1BEU5_CARAN</name>
<gene>
    <name evidence="2" type="ORF">V5N11_015933</name>
</gene>
<keyword evidence="1" id="KW-0732">Signal</keyword>
<protein>
    <submittedName>
        <fullName evidence="2">CLAVATA3/ESR (CLE)-related protein 14</fullName>
    </submittedName>
</protein>
<dbReference type="EMBL" id="JBANAX010000310">
    <property type="protein sequence ID" value="KAL1214539.1"/>
    <property type="molecule type" value="Genomic_DNA"/>
</dbReference>
<evidence type="ECO:0000256" key="1">
    <source>
        <dbReference type="SAM" id="SignalP"/>
    </source>
</evidence>
<dbReference type="Proteomes" id="UP001558713">
    <property type="component" value="Unassembled WGS sequence"/>
</dbReference>